<evidence type="ECO:0000256" key="4">
    <source>
        <dbReference type="ARBA" id="ARBA00022723"/>
    </source>
</evidence>
<evidence type="ECO:0000256" key="2">
    <source>
        <dbReference type="ARBA" id="ARBA00006706"/>
    </source>
</evidence>
<dbReference type="SFLD" id="SFLDG01017">
    <property type="entry name" value="Polyprenyl_Transferase_Like"/>
    <property type="match status" value="1"/>
</dbReference>
<dbReference type="EMBL" id="LGRX02001075">
    <property type="protein sequence ID" value="KAK3286943.1"/>
    <property type="molecule type" value="Genomic_DNA"/>
</dbReference>
<evidence type="ECO:0000256" key="1">
    <source>
        <dbReference type="ARBA" id="ARBA00001946"/>
    </source>
</evidence>
<dbReference type="SUPFAM" id="SSF48576">
    <property type="entry name" value="Terpenoid synthases"/>
    <property type="match status" value="1"/>
</dbReference>
<dbReference type="PANTHER" id="PTHR11525:SF0">
    <property type="entry name" value="FARNESYL PYROPHOSPHATE SYNTHASE"/>
    <property type="match status" value="1"/>
</dbReference>
<comment type="pathway">
    <text evidence="6">Pheromone biosynthesis.</text>
</comment>
<dbReference type="GO" id="GO:0046872">
    <property type="term" value="F:metal ion binding"/>
    <property type="evidence" value="ECO:0007669"/>
    <property type="project" value="UniProtKB-KW"/>
</dbReference>
<dbReference type="InterPro" id="IPR039702">
    <property type="entry name" value="FPS1-like"/>
</dbReference>
<proteinExistence type="inferred from homology"/>
<dbReference type="Gene3D" id="1.10.600.10">
    <property type="entry name" value="Farnesyl Diphosphate Synthase"/>
    <property type="match status" value="1"/>
</dbReference>
<dbReference type="PANTHER" id="PTHR11525">
    <property type="entry name" value="FARNESYL-PYROPHOSPHATE SYNTHETASE"/>
    <property type="match status" value="1"/>
</dbReference>
<keyword evidence="3 7" id="KW-0808">Transferase</keyword>
<dbReference type="CDD" id="cd00685">
    <property type="entry name" value="Trans_IPPS_HT"/>
    <property type="match status" value="1"/>
</dbReference>
<evidence type="ECO:0000256" key="7">
    <source>
        <dbReference type="RuleBase" id="RU004466"/>
    </source>
</evidence>
<organism evidence="8 9">
    <name type="scientific">Cymbomonas tetramitiformis</name>
    <dbReference type="NCBI Taxonomy" id="36881"/>
    <lineage>
        <taxon>Eukaryota</taxon>
        <taxon>Viridiplantae</taxon>
        <taxon>Chlorophyta</taxon>
        <taxon>Pyramimonadophyceae</taxon>
        <taxon>Pyramimonadales</taxon>
        <taxon>Pyramimonadaceae</taxon>
        <taxon>Cymbomonas</taxon>
    </lineage>
</organism>
<evidence type="ECO:0000256" key="3">
    <source>
        <dbReference type="ARBA" id="ARBA00022679"/>
    </source>
</evidence>
<dbReference type="PROSITE" id="PS00723">
    <property type="entry name" value="POLYPRENYL_SYNTHASE_1"/>
    <property type="match status" value="1"/>
</dbReference>
<comment type="caution">
    <text evidence="8">The sequence shown here is derived from an EMBL/GenBank/DDBJ whole genome shotgun (WGS) entry which is preliminary data.</text>
</comment>
<evidence type="ECO:0000256" key="6">
    <source>
        <dbReference type="ARBA" id="ARBA00033740"/>
    </source>
</evidence>
<keyword evidence="5" id="KW-0460">Magnesium</keyword>
<keyword evidence="4" id="KW-0479">Metal-binding</keyword>
<evidence type="ECO:0008006" key="10">
    <source>
        <dbReference type="Google" id="ProtNLM"/>
    </source>
</evidence>
<dbReference type="InterPro" id="IPR000092">
    <property type="entry name" value="Polyprenyl_synt"/>
</dbReference>
<keyword evidence="9" id="KW-1185">Reference proteome</keyword>
<dbReference type="SFLD" id="SFLDS00005">
    <property type="entry name" value="Isoprenoid_Synthase_Type_I"/>
    <property type="match status" value="1"/>
</dbReference>
<dbReference type="InterPro" id="IPR033749">
    <property type="entry name" value="Polyprenyl_synt_CS"/>
</dbReference>
<reference evidence="8 9" key="1">
    <citation type="journal article" date="2015" name="Genome Biol. Evol.">
        <title>Comparative Genomics of a Bacterivorous Green Alga Reveals Evolutionary Causalities and Consequences of Phago-Mixotrophic Mode of Nutrition.</title>
        <authorList>
            <person name="Burns J.A."/>
            <person name="Paasch A."/>
            <person name="Narechania A."/>
            <person name="Kim E."/>
        </authorList>
    </citation>
    <scope>NUCLEOTIDE SEQUENCE [LARGE SCALE GENOMIC DNA]</scope>
    <source>
        <strain evidence="8 9">PLY_AMNH</strain>
    </source>
</reference>
<protein>
    <recommendedName>
        <fullName evidence="10">Farnesyl pyrophosphate synthase</fullName>
    </recommendedName>
</protein>
<dbReference type="GO" id="GO:0005737">
    <property type="term" value="C:cytoplasm"/>
    <property type="evidence" value="ECO:0007669"/>
    <property type="project" value="TreeGrafter"/>
</dbReference>
<evidence type="ECO:0000313" key="8">
    <source>
        <dbReference type="EMBL" id="KAK3286943.1"/>
    </source>
</evidence>
<accession>A0AAE0GZB8</accession>
<gene>
    <name evidence="8" type="ORF">CYMTET_5525</name>
</gene>
<dbReference type="GO" id="GO:0045337">
    <property type="term" value="P:farnesyl diphosphate biosynthetic process"/>
    <property type="evidence" value="ECO:0007669"/>
    <property type="project" value="TreeGrafter"/>
</dbReference>
<dbReference type="InterPro" id="IPR008949">
    <property type="entry name" value="Isoprenoid_synthase_dom_sf"/>
</dbReference>
<dbReference type="FunFam" id="1.10.600.10:FF:000021">
    <property type="entry name" value="Farnesyl pyrophosphate synthase"/>
    <property type="match status" value="1"/>
</dbReference>
<evidence type="ECO:0000313" key="9">
    <source>
        <dbReference type="Proteomes" id="UP001190700"/>
    </source>
</evidence>
<dbReference type="GO" id="GO:0042811">
    <property type="term" value="P:pheromone biosynthetic process"/>
    <property type="evidence" value="ECO:0007669"/>
    <property type="project" value="UniProtKB-ARBA"/>
</dbReference>
<comment type="cofactor">
    <cofactor evidence="1">
        <name>Mg(2+)</name>
        <dbReference type="ChEBI" id="CHEBI:18420"/>
    </cofactor>
</comment>
<sequence>MPTENPQGLGVALLSGALKLLPAVLPVQANLVNTVIAGGAVLASVAKPVAGRIQKSREPKVVLSDKDHFMNAFDRIVKELVKDKEQHPKELLDYLDEMCRYNIPFGKLNRGLAVIQGVRSMRPALLKDDESFFRICALGWCIEFLQASFLVADDIMDESVTRRGQPCWYKLPGVQVKAVNDAMMLESLIFVVMKKYFNRHPKYVQLIELFHEMTYRTCKGQLWDMMTAPIGEVDLTKYTMERYQHIVKYKTAYYTFYLPVACALTMVGVEDSKQYKIAETICCEMGEFFQVQDDYLDCYADAKVLGKVGTDIQDNKCGWLVCQALLIANKSQLEVIHEHYGRHCEESISKIKELYVELNLEEMYKKYEEESYLKIKSLIEDKADRVSKGMYTWLLGKIYKREK</sequence>
<dbReference type="AlphaFoldDB" id="A0AAE0GZB8"/>
<dbReference type="Proteomes" id="UP001190700">
    <property type="component" value="Unassembled WGS sequence"/>
</dbReference>
<name>A0AAE0GZB8_9CHLO</name>
<comment type="similarity">
    <text evidence="2 7">Belongs to the FPP/GGPP synthase family.</text>
</comment>
<dbReference type="GO" id="GO:0004337">
    <property type="term" value="F:(2E,6E)-farnesyl diphosphate synthase activity"/>
    <property type="evidence" value="ECO:0007669"/>
    <property type="project" value="TreeGrafter"/>
</dbReference>
<dbReference type="PROSITE" id="PS00444">
    <property type="entry name" value="POLYPRENYL_SYNTHASE_2"/>
    <property type="match status" value="1"/>
</dbReference>
<dbReference type="Pfam" id="PF00348">
    <property type="entry name" value="polyprenyl_synt"/>
    <property type="match status" value="1"/>
</dbReference>
<dbReference type="GO" id="GO:0004161">
    <property type="term" value="F:dimethylallyltranstransferase activity"/>
    <property type="evidence" value="ECO:0007669"/>
    <property type="project" value="TreeGrafter"/>
</dbReference>
<evidence type="ECO:0000256" key="5">
    <source>
        <dbReference type="ARBA" id="ARBA00022842"/>
    </source>
</evidence>